<keyword evidence="2" id="KW-1185">Reference proteome</keyword>
<evidence type="ECO:0000313" key="2">
    <source>
        <dbReference type="Proteomes" id="UP001209540"/>
    </source>
</evidence>
<dbReference type="AlphaFoldDB" id="A0AAD5PI98"/>
<reference evidence="1" key="2">
    <citation type="submission" date="2023-02" db="EMBL/GenBank/DDBJ databases">
        <authorList>
            <consortium name="DOE Joint Genome Institute"/>
            <person name="Mondo S.J."/>
            <person name="Chang Y."/>
            <person name="Wang Y."/>
            <person name="Ahrendt S."/>
            <person name="Andreopoulos W."/>
            <person name="Barry K."/>
            <person name="Beard J."/>
            <person name="Benny G.L."/>
            <person name="Blankenship S."/>
            <person name="Bonito G."/>
            <person name="Cuomo C."/>
            <person name="Desiro A."/>
            <person name="Gervers K.A."/>
            <person name="Hundley H."/>
            <person name="Kuo A."/>
            <person name="LaButti K."/>
            <person name="Lang B.F."/>
            <person name="Lipzen A."/>
            <person name="O'Donnell K."/>
            <person name="Pangilinan J."/>
            <person name="Reynolds N."/>
            <person name="Sandor L."/>
            <person name="Smith M.W."/>
            <person name="Tsang A."/>
            <person name="Grigoriev I.V."/>
            <person name="Stajich J.E."/>
            <person name="Spatafora J.W."/>
        </authorList>
    </citation>
    <scope>NUCLEOTIDE SEQUENCE</scope>
    <source>
        <strain evidence="1">RSA 2281</strain>
    </source>
</reference>
<proteinExistence type="predicted"/>
<evidence type="ECO:0000313" key="1">
    <source>
        <dbReference type="EMBL" id="KAI9273107.1"/>
    </source>
</evidence>
<comment type="caution">
    <text evidence="1">The sequence shown here is derived from an EMBL/GenBank/DDBJ whole genome shotgun (WGS) entry which is preliminary data.</text>
</comment>
<accession>A0AAD5PI98</accession>
<name>A0AAD5PI98_9FUNG</name>
<gene>
    <name evidence="1" type="ORF">BDA99DRAFT_432872</name>
</gene>
<dbReference type="EMBL" id="JAIXMP010000005">
    <property type="protein sequence ID" value="KAI9273107.1"/>
    <property type="molecule type" value="Genomic_DNA"/>
</dbReference>
<organism evidence="1 2">
    <name type="scientific">Phascolomyces articulosus</name>
    <dbReference type="NCBI Taxonomy" id="60185"/>
    <lineage>
        <taxon>Eukaryota</taxon>
        <taxon>Fungi</taxon>
        <taxon>Fungi incertae sedis</taxon>
        <taxon>Mucoromycota</taxon>
        <taxon>Mucoromycotina</taxon>
        <taxon>Mucoromycetes</taxon>
        <taxon>Mucorales</taxon>
        <taxon>Lichtheimiaceae</taxon>
        <taxon>Phascolomyces</taxon>
    </lineage>
</organism>
<protein>
    <submittedName>
        <fullName evidence="1">Uncharacterized protein</fullName>
    </submittedName>
</protein>
<sequence length="81" mass="9577">DPILWIPMTKKERCRIIRWRIGWLLGGRTKTCISCNTSTLTKKHVIQCLRMHRRLNIPHHKKDDPISFFLNKLPKSKPTSS</sequence>
<reference evidence="1" key="1">
    <citation type="journal article" date="2022" name="IScience">
        <title>Evolution of zygomycete secretomes and the origins of terrestrial fungal ecologies.</title>
        <authorList>
            <person name="Chang Y."/>
            <person name="Wang Y."/>
            <person name="Mondo S."/>
            <person name="Ahrendt S."/>
            <person name="Andreopoulos W."/>
            <person name="Barry K."/>
            <person name="Beard J."/>
            <person name="Benny G.L."/>
            <person name="Blankenship S."/>
            <person name="Bonito G."/>
            <person name="Cuomo C."/>
            <person name="Desiro A."/>
            <person name="Gervers K.A."/>
            <person name="Hundley H."/>
            <person name="Kuo A."/>
            <person name="LaButti K."/>
            <person name="Lang B.F."/>
            <person name="Lipzen A."/>
            <person name="O'Donnell K."/>
            <person name="Pangilinan J."/>
            <person name="Reynolds N."/>
            <person name="Sandor L."/>
            <person name="Smith M.E."/>
            <person name="Tsang A."/>
            <person name="Grigoriev I.V."/>
            <person name="Stajich J.E."/>
            <person name="Spatafora J.W."/>
        </authorList>
    </citation>
    <scope>NUCLEOTIDE SEQUENCE</scope>
    <source>
        <strain evidence="1">RSA 2281</strain>
    </source>
</reference>
<feature type="non-terminal residue" evidence="1">
    <location>
        <position position="1"/>
    </location>
</feature>
<dbReference type="Proteomes" id="UP001209540">
    <property type="component" value="Unassembled WGS sequence"/>
</dbReference>